<dbReference type="Proteomes" id="UP000192578">
    <property type="component" value="Unassembled WGS sequence"/>
</dbReference>
<evidence type="ECO:0000256" key="4">
    <source>
        <dbReference type="ARBA" id="ARBA00023136"/>
    </source>
</evidence>
<reference evidence="9" key="1">
    <citation type="submission" date="2017-01" db="EMBL/GenBank/DDBJ databases">
        <title>Comparative genomics of anhydrobiosis in the tardigrade Hypsibius dujardini.</title>
        <authorList>
            <person name="Yoshida Y."/>
            <person name="Koutsovoulos G."/>
            <person name="Laetsch D."/>
            <person name="Stevens L."/>
            <person name="Kumar S."/>
            <person name="Horikawa D."/>
            <person name="Ishino K."/>
            <person name="Komine S."/>
            <person name="Tomita M."/>
            <person name="Blaxter M."/>
            <person name="Arakawa K."/>
        </authorList>
    </citation>
    <scope>NUCLEOTIDE SEQUENCE [LARGE SCALE GENOMIC DNA]</scope>
    <source>
        <strain evidence="9">Z151</strain>
    </source>
</reference>
<evidence type="ECO:0000259" key="7">
    <source>
        <dbReference type="Pfam" id="PF01094"/>
    </source>
</evidence>
<proteinExistence type="predicted"/>
<dbReference type="Gene3D" id="3.40.50.2300">
    <property type="match status" value="1"/>
</dbReference>
<dbReference type="GO" id="GO:0016020">
    <property type="term" value="C:membrane"/>
    <property type="evidence" value="ECO:0007669"/>
    <property type="project" value="UniProtKB-SubCell"/>
</dbReference>
<keyword evidence="3 5" id="KW-1133">Transmembrane helix</keyword>
<dbReference type="Pfam" id="PF01094">
    <property type="entry name" value="ANF_receptor"/>
    <property type="match status" value="1"/>
</dbReference>
<keyword evidence="2 5" id="KW-0812">Transmembrane</keyword>
<keyword evidence="9" id="KW-1185">Reference proteome</keyword>
<name>A0A1W0XBV0_HYPEX</name>
<evidence type="ECO:0000313" key="8">
    <source>
        <dbReference type="EMBL" id="OQV24983.1"/>
    </source>
</evidence>
<keyword evidence="4 5" id="KW-0472">Membrane</keyword>
<evidence type="ECO:0000256" key="1">
    <source>
        <dbReference type="ARBA" id="ARBA00004370"/>
    </source>
</evidence>
<comment type="subcellular location">
    <subcellularLocation>
        <location evidence="1">Membrane</location>
    </subcellularLocation>
</comment>
<evidence type="ECO:0000256" key="6">
    <source>
        <dbReference type="SAM" id="SignalP"/>
    </source>
</evidence>
<evidence type="ECO:0000313" key="9">
    <source>
        <dbReference type="Proteomes" id="UP000192578"/>
    </source>
</evidence>
<feature type="transmembrane region" description="Helical" evidence="5">
    <location>
        <begin position="484"/>
        <end position="507"/>
    </location>
</feature>
<evidence type="ECO:0000256" key="3">
    <source>
        <dbReference type="ARBA" id="ARBA00022989"/>
    </source>
</evidence>
<dbReference type="EMBL" id="MTYJ01000004">
    <property type="protein sequence ID" value="OQV24983.1"/>
    <property type="molecule type" value="Genomic_DNA"/>
</dbReference>
<protein>
    <recommendedName>
        <fullName evidence="7">Receptor ligand binding region domain-containing protein</fullName>
    </recommendedName>
</protein>
<dbReference type="InterPro" id="IPR028082">
    <property type="entry name" value="Peripla_BP_I"/>
</dbReference>
<accession>A0A1W0XBV0</accession>
<keyword evidence="6" id="KW-0732">Signal</keyword>
<evidence type="ECO:0000256" key="5">
    <source>
        <dbReference type="SAM" id="Phobius"/>
    </source>
</evidence>
<feature type="signal peptide" evidence="6">
    <location>
        <begin position="1"/>
        <end position="21"/>
    </location>
</feature>
<dbReference type="SUPFAM" id="SSF53822">
    <property type="entry name" value="Periplasmic binding protein-like I"/>
    <property type="match status" value="1"/>
</dbReference>
<dbReference type="AlphaFoldDB" id="A0A1W0XBV0"/>
<sequence length="539" mass="59828">MPFAILFCTLLFSLWFFSVKANIAHVERLTGNGTEQSPLHIEFVSTGFFGYDHHEPTSLSYNAPAVTTGLQRLRQLYPQHRWTSTFITDPQSPSCPFMPGNVYFMLSQWYYSRRNSSRLSIIVTPACTEGSPMNEFAGAHNILLITSAAADLEIRDRQRSPTWLSTTPFASANAVFCSLLNNLNWTTVFASLDSQEKVVMYHAYAFMRVTTKLTDCGVLFTASKTSYSDDASVRQTLGEFNSKSRVFLYFGQPLGLRILLLAATELGMTKGDHAYLAVVPWSSPAFGYFTWQLNADDDEKVKEAYRSVLLLSLVDEEQYGSQSVRNLAQEWVNISRTAYNNTELPSELPLPVVTATHAAMELAGIAVIEALARNGGLAVGDNGKMLADSIRNRTYPDLQAGLWRISSIGVVLHNIQLASFDWEDGQLKVFMKATEMDLRVQGRETYIWRKTTSKPIWHGRNVLPPAVPVCGLDGAACYSGNHRWIAQAAGSSAAVLVALTGIIGVFAQKFQVQRAVWWILEPQTLSTRNGKASINGSRV</sequence>
<feature type="domain" description="Receptor ligand binding region" evidence="7">
    <location>
        <begin position="121"/>
        <end position="398"/>
    </location>
</feature>
<feature type="chain" id="PRO_5012325522" description="Receptor ligand binding region domain-containing protein" evidence="6">
    <location>
        <begin position="22"/>
        <end position="539"/>
    </location>
</feature>
<organism evidence="8 9">
    <name type="scientific">Hypsibius exemplaris</name>
    <name type="common">Freshwater tardigrade</name>
    <dbReference type="NCBI Taxonomy" id="2072580"/>
    <lineage>
        <taxon>Eukaryota</taxon>
        <taxon>Metazoa</taxon>
        <taxon>Ecdysozoa</taxon>
        <taxon>Tardigrada</taxon>
        <taxon>Eutardigrada</taxon>
        <taxon>Parachela</taxon>
        <taxon>Hypsibioidea</taxon>
        <taxon>Hypsibiidae</taxon>
        <taxon>Hypsibius</taxon>
    </lineage>
</organism>
<evidence type="ECO:0000256" key="2">
    <source>
        <dbReference type="ARBA" id="ARBA00022692"/>
    </source>
</evidence>
<comment type="caution">
    <text evidence="8">The sequence shown here is derived from an EMBL/GenBank/DDBJ whole genome shotgun (WGS) entry which is preliminary data.</text>
</comment>
<dbReference type="InterPro" id="IPR001828">
    <property type="entry name" value="ANF_lig-bd_rcpt"/>
</dbReference>
<gene>
    <name evidence="8" type="ORF">BV898_01192</name>
</gene>